<evidence type="ECO:0000256" key="2">
    <source>
        <dbReference type="ARBA" id="ARBA00022448"/>
    </source>
</evidence>
<feature type="signal peptide" evidence="10">
    <location>
        <begin position="1"/>
        <end position="23"/>
    </location>
</feature>
<proteinExistence type="inferred from homology"/>
<keyword evidence="10" id="KW-0732">Signal</keyword>
<evidence type="ECO:0000313" key="14">
    <source>
        <dbReference type="Proteomes" id="UP000233618"/>
    </source>
</evidence>
<dbReference type="Pfam" id="PF13715">
    <property type="entry name" value="CarbopepD_reg_2"/>
    <property type="match status" value="1"/>
</dbReference>
<dbReference type="InterPro" id="IPR036942">
    <property type="entry name" value="Beta-barrel_TonB_sf"/>
</dbReference>
<evidence type="ECO:0000256" key="1">
    <source>
        <dbReference type="ARBA" id="ARBA00004571"/>
    </source>
</evidence>
<dbReference type="PANTHER" id="PTHR40980">
    <property type="entry name" value="PLUG DOMAIN-CONTAINING PROTEIN"/>
    <property type="match status" value="1"/>
</dbReference>
<evidence type="ECO:0000256" key="3">
    <source>
        <dbReference type="ARBA" id="ARBA00022452"/>
    </source>
</evidence>
<dbReference type="AlphaFoldDB" id="A0A2N3IC49"/>
<evidence type="ECO:0000256" key="5">
    <source>
        <dbReference type="ARBA" id="ARBA00023077"/>
    </source>
</evidence>
<dbReference type="PROSITE" id="PS52016">
    <property type="entry name" value="TONB_DEPENDENT_REC_3"/>
    <property type="match status" value="1"/>
</dbReference>
<keyword evidence="2 8" id="KW-0813">Transport</keyword>
<evidence type="ECO:0000256" key="9">
    <source>
        <dbReference type="RuleBase" id="RU003357"/>
    </source>
</evidence>
<dbReference type="Pfam" id="PF00593">
    <property type="entry name" value="TonB_dep_Rec_b-barrel"/>
    <property type="match status" value="1"/>
</dbReference>
<organism evidence="13 14">
    <name type="scientific">Labilibaculum manganireducens</name>
    <dbReference type="NCBI Taxonomy" id="1940525"/>
    <lineage>
        <taxon>Bacteria</taxon>
        <taxon>Pseudomonadati</taxon>
        <taxon>Bacteroidota</taxon>
        <taxon>Bacteroidia</taxon>
        <taxon>Marinilabiliales</taxon>
        <taxon>Marinifilaceae</taxon>
        <taxon>Labilibaculum</taxon>
    </lineage>
</organism>
<evidence type="ECO:0000256" key="10">
    <source>
        <dbReference type="SAM" id="SignalP"/>
    </source>
</evidence>
<dbReference type="Gene3D" id="2.170.130.10">
    <property type="entry name" value="TonB-dependent receptor, plug domain"/>
    <property type="match status" value="1"/>
</dbReference>
<dbReference type="CDD" id="cd01347">
    <property type="entry name" value="ligand_gated_channel"/>
    <property type="match status" value="1"/>
</dbReference>
<dbReference type="InterPro" id="IPR039426">
    <property type="entry name" value="TonB-dep_rcpt-like"/>
</dbReference>
<comment type="caution">
    <text evidence="13">The sequence shown here is derived from an EMBL/GenBank/DDBJ whole genome shotgun (WGS) entry which is preliminary data.</text>
</comment>
<accession>A0A2N3IC49</accession>
<evidence type="ECO:0000256" key="7">
    <source>
        <dbReference type="ARBA" id="ARBA00023237"/>
    </source>
</evidence>
<keyword evidence="3 8" id="KW-1134">Transmembrane beta strand</keyword>
<keyword evidence="5 9" id="KW-0798">TonB box</keyword>
<dbReference type="InterPro" id="IPR008969">
    <property type="entry name" value="CarboxyPept-like_regulatory"/>
</dbReference>
<dbReference type="RefSeq" id="WP_101308945.1">
    <property type="nucleotide sequence ID" value="NZ_MVDE01000006.1"/>
</dbReference>
<feature type="domain" description="TonB-dependent receptor plug" evidence="12">
    <location>
        <begin position="140"/>
        <end position="239"/>
    </location>
</feature>
<evidence type="ECO:0000259" key="11">
    <source>
        <dbReference type="Pfam" id="PF00593"/>
    </source>
</evidence>
<dbReference type="EMBL" id="MVDE01000006">
    <property type="protein sequence ID" value="PKQ67934.1"/>
    <property type="molecule type" value="Genomic_DNA"/>
</dbReference>
<dbReference type="InterPro" id="IPR010104">
    <property type="entry name" value="TonB_rcpt_bac"/>
</dbReference>
<comment type="subcellular location">
    <subcellularLocation>
        <location evidence="1 8">Cell outer membrane</location>
        <topology evidence="1 8">Multi-pass membrane protein</topology>
    </subcellularLocation>
</comment>
<dbReference type="Proteomes" id="UP000233618">
    <property type="component" value="Unassembled WGS sequence"/>
</dbReference>
<feature type="chain" id="PRO_5014943542" description="TonB-dependent receptor" evidence="10">
    <location>
        <begin position="24"/>
        <end position="927"/>
    </location>
</feature>
<name>A0A2N3IC49_9BACT</name>
<dbReference type="InterPro" id="IPR012910">
    <property type="entry name" value="Plug_dom"/>
</dbReference>
<sequence>MKTLFITLNLFVVLLFSVTSTIAENNAINVKRTATITGRVIDSEDYPLPGATLVLKETNQGVASDNNGVYRINNIIPGEYTLKISYIGYESVEKKIVFEESTTLTENFTLSEGVVLQEVVIQGLLKEQSRALNQQKSNVNITNIVSSDQVGQFPDNNIGDALKRIPGINVEYDQGEARFGHIRGTASEYNSVTINGDRIPSAEAGIRSVQLDLVPSDMIQTVEVNKVITPDMEADAIGGSVNLITRSNPFKQQISARVGTGYNFLSDDPQLILSALYGNRFKTGTQSNLGMVFSASYQDNQLGSDNIEAEWEKDDKGAIYTSDFQIRTYYVQRIRQSYSSSFDYNFNPNHKIEFKAIYNHRKDWENRFRLQYKDIEQKDGNWITEVRRQTKGGTNKNRRLEDQQTMNFALNGEHHLGTIEIDWKGSYSKASEDRPNERYITLNAKKVAITPNFSNTEKPMFSVNDPQLADLSSEFGLKELTEQFQYTEDIDKNLKVDIKFPILSGKNKNSLQTGFRLKSKEKNRDNSFNDIEPNDENGFISNALNNQYDASKSDFMAGNYAAGHFASKQFLGGLNFDNQYNQTRNVEEEAGNFEAKEDVYAGYVRLDQDFGKKLKMIFGLRAEQTKLKYSGRILDIPADGDPTISTTAKEKNDYTNILPSVIAKLSLSENTKLKLAWTNSISRPKYYDLVPHSKIKQEDNEIEIGNPKLDPTNSMNFDVMAEHYYSNVGLLSGGFFYKSLSDISNTIEHRDFSYSGKTWDKFYQPINVGDADLYGFEFAFQRQLDFLPGFLSDMGFYANYTYTHSKMKNVNISGRENEDLSIVGTPENNVNLSLFYEGKKLNVRVSLQYADDFIDEWGESAFYDSYYDKVTHMDVSAGYNINSNFSIFASVNNILNEPLRYYQGDKSHTKQAEYYGAKANIGLKMNF</sequence>
<dbReference type="Gene3D" id="2.60.40.1120">
    <property type="entry name" value="Carboxypeptidase-like, regulatory domain"/>
    <property type="match status" value="1"/>
</dbReference>
<reference evidence="13 14" key="1">
    <citation type="journal article" date="2017" name="Front. Microbiol.">
        <title>Labilibaculum manganireducens gen. nov., sp. nov. and Labilibaculum filiforme sp. nov., Novel Bacteroidetes Isolated from Subsurface Sediments of the Baltic Sea.</title>
        <authorList>
            <person name="Vandieken V."/>
            <person name="Marshall I.P."/>
            <person name="Niemann H."/>
            <person name="Engelen B."/>
            <person name="Cypionka H."/>
        </authorList>
    </citation>
    <scope>NUCLEOTIDE SEQUENCE [LARGE SCALE GENOMIC DNA]</scope>
    <source>
        <strain evidence="13 14">59.10-2M</strain>
    </source>
</reference>
<feature type="domain" description="TonB-dependent receptor-like beta-barrel" evidence="11">
    <location>
        <begin position="510"/>
        <end position="894"/>
    </location>
</feature>
<evidence type="ECO:0000256" key="6">
    <source>
        <dbReference type="ARBA" id="ARBA00023136"/>
    </source>
</evidence>
<comment type="similarity">
    <text evidence="8 9">Belongs to the TonB-dependent receptor family.</text>
</comment>
<dbReference type="GO" id="GO:0009279">
    <property type="term" value="C:cell outer membrane"/>
    <property type="evidence" value="ECO:0007669"/>
    <property type="project" value="UniProtKB-SubCell"/>
</dbReference>
<keyword evidence="4 8" id="KW-0812">Transmembrane</keyword>
<dbReference type="InterPro" id="IPR000531">
    <property type="entry name" value="Beta-barrel_TonB"/>
</dbReference>
<keyword evidence="7 8" id="KW-0998">Cell outer membrane</keyword>
<evidence type="ECO:0008006" key="15">
    <source>
        <dbReference type="Google" id="ProtNLM"/>
    </source>
</evidence>
<dbReference type="SUPFAM" id="SSF56935">
    <property type="entry name" value="Porins"/>
    <property type="match status" value="1"/>
</dbReference>
<evidence type="ECO:0000256" key="8">
    <source>
        <dbReference type="PROSITE-ProRule" id="PRU01360"/>
    </source>
</evidence>
<protein>
    <recommendedName>
        <fullName evidence="15">TonB-dependent receptor</fullName>
    </recommendedName>
</protein>
<keyword evidence="14" id="KW-1185">Reference proteome</keyword>
<dbReference type="InterPro" id="IPR037066">
    <property type="entry name" value="Plug_dom_sf"/>
</dbReference>
<dbReference type="Pfam" id="PF07715">
    <property type="entry name" value="Plug"/>
    <property type="match status" value="1"/>
</dbReference>
<evidence type="ECO:0000313" key="13">
    <source>
        <dbReference type="EMBL" id="PKQ67934.1"/>
    </source>
</evidence>
<gene>
    <name evidence="13" type="ORF">BZG01_06100</name>
</gene>
<evidence type="ECO:0000259" key="12">
    <source>
        <dbReference type="Pfam" id="PF07715"/>
    </source>
</evidence>
<dbReference type="PANTHER" id="PTHR40980:SF4">
    <property type="entry name" value="TONB-DEPENDENT RECEPTOR-LIKE BETA-BARREL DOMAIN-CONTAINING PROTEIN"/>
    <property type="match status" value="1"/>
</dbReference>
<dbReference type="SUPFAM" id="SSF49464">
    <property type="entry name" value="Carboxypeptidase regulatory domain-like"/>
    <property type="match status" value="1"/>
</dbReference>
<keyword evidence="6 8" id="KW-0472">Membrane</keyword>
<evidence type="ECO:0000256" key="4">
    <source>
        <dbReference type="ARBA" id="ARBA00022692"/>
    </source>
</evidence>
<dbReference type="Gene3D" id="2.40.170.20">
    <property type="entry name" value="TonB-dependent receptor, beta-barrel domain"/>
    <property type="match status" value="1"/>
</dbReference>
<dbReference type="NCBIfam" id="TIGR01782">
    <property type="entry name" value="TonB-Xanth-Caul"/>
    <property type="match status" value="1"/>
</dbReference>